<name>A0A1A9HXD5_9CHLA</name>
<dbReference type="KEGG" id="csaz:Cs308_0593"/>
<keyword evidence="4" id="KW-0997">Cell inner membrane</keyword>
<dbReference type="OrthoDB" id="18749at2"/>
<keyword evidence="2" id="KW-0813">Transport</keyword>
<evidence type="ECO:0000256" key="8">
    <source>
        <dbReference type="ARBA" id="ARBA00023136"/>
    </source>
</evidence>
<dbReference type="PANTHER" id="PTHR32195:SF26">
    <property type="entry name" value="TRYPTOPHAN OR TYROSINE TRANSPORTER PROTEIN"/>
    <property type="match status" value="1"/>
</dbReference>
<organism evidence="10 11">
    <name type="scientific">Candidatus Chlamydia sanziniae</name>
    <dbReference type="NCBI Taxonomy" id="1806891"/>
    <lineage>
        <taxon>Bacteria</taxon>
        <taxon>Pseudomonadati</taxon>
        <taxon>Chlamydiota</taxon>
        <taxon>Chlamydiia</taxon>
        <taxon>Chlamydiales</taxon>
        <taxon>Chlamydiaceae</taxon>
        <taxon>Chlamydia/Chlamydophila group</taxon>
        <taxon>Chlamydia</taxon>
    </lineage>
</organism>
<keyword evidence="8 9" id="KW-0472">Membrane</keyword>
<evidence type="ECO:0000256" key="7">
    <source>
        <dbReference type="ARBA" id="ARBA00022989"/>
    </source>
</evidence>
<dbReference type="GO" id="GO:0005886">
    <property type="term" value="C:plasma membrane"/>
    <property type="evidence" value="ECO:0007669"/>
    <property type="project" value="UniProtKB-SubCell"/>
</dbReference>
<sequence>MSNKIVGGSLIIAGTAIGAGVLAVPVLTAEGGFLPAFVLYCISWLFSLASGLYLLEVMTWLKDKKQINMFSMAEYTLGNVGKIAVCLTYLFLFYSLLIAYFCEGGNILFRIFGGKHLNVSWVRHVGPLGFALLIGPILMSKTIVVDYCNRIFILGLVVTFGIFCFIGFGKIQLSLLSHFHWTTSINGLPILFLAFGYQSIIPTLYYYMDKKVRDVKTAIFIGTAIPLILYIVWEAIVLGGVPLDFLVEAQAQGYTAVEALKQALSSSGIYIAGEFFGFFALVSSFVGVALGVMDFLADSLRWNKRTHRFSIFFFTFIIPLAWAICYPGIVLKCLNYAGGLGATLIIGFFPMLMVWRGRYGKHPHSTKHLVPGGKLTLLLMLLIIVINVTSLYYKF</sequence>
<protein>
    <submittedName>
        <fullName evidence="10">Tyrosine-specific transport protein</fullName>
    </submittedName>
</protein>
<dbReference type="GO" id="GO:0015173">
    <property type="term" value="F:aromatic amino acid transmembrane transporter activity"/>
    <property type="evidence" value="ECO:0007669"/>
    <property type="project" value="InterPro"/>
</dbReference>
<keyword evidence="7 9" id="KW-1133">Transmembrane helix</keyword>
<keyword evidence="5 9" id="KW-0812">Transmembrane</keyword>
<reference evidence="11" key="1">
    <citation type="submission" date="2016-03" db="EMBL/GenBank/DDBJ databases">
        <title>Culture-independent genomics supports pathogen discovery for uncultivable bacteria within the genus Chlamydia.</title>
        <authorList>
            <person name="Taylor-Brown A."/>
            <person name="Bachmann N.L."/>
            <person name="Borel N."/>
            <person name="Polkinghorne A."/>
        </authorList>
    </citation>
    <scope>NUCLEOTIDE SEQUENCE [LARGE SCALE GENOMIC DNA]</scope>
    <source>
        <strain evidence="11">2742-308</strain>
    </source>
</reference>
<evidence type="ECO:0000256" key="5">
    <source>
        <dbReference type="ARBA" id="ARBA00022692"/>
    </source>
</evidence>
<accession>A0A1A9HXD5</accession>
<dbReference type="AlphaFoldDB" id="A0A1A9HXD5"/>
<evidence type="ECO:0000256" key="6">
    <source>
        <dbReference type="ARBA" id="ARBA00022970"/>
    </source>
</evidence>
<dbReference type="RefSeq" id="WP_066482341.1">
    <property type="nucleotide sequence ID" value="NZ_CP014639.1"/>
</dbReference>
<evidence type="ECO:0000256" key="3">
    <source>
        <dbReference type="ARBA" id="ARBA00022475"/>
    </source>
</evidence>
<feature type="transmembrane region" description="Helical" evidence="9">
    <location>
        <begin position="275"/>
        <end position="297"/>
    </location>
</feature>
<evidence type="ECO:0000256" key="1">
    <source>
        <dbReference type="ARBA" id="ARBA00004429"/>
    </source>
</evidence>
<keyword evidence="6" id="KW-0029">Amino-acid transport</keyword>
<gene>
    <name evidence="10" type="ORF">Cs308_0593</name>
</gene>
<evidence type="ECO:0000256" key="2">
    <source>
        <dbReference type="ARBA" id="ARBA00022448"/>
    </source>
</evidence>
<dbReference type="Proteomes" id="UP000078162">
    <property type="component" value="Chromosome"/>
</dbReference>
<feature type="transmembrane region" description="Helical" evidence="9">
    <location>
        <begin position="336"/>
        <end position="355"/>
    </location>
</feature>
<proteinExistence type="predicted"/>
<evidence type="ECO:0000256" key="4">
    <source>
        <dbReference type="ARBA" id="ARBA00022519"/>
    </source>
</evidence>
<dbReference type="InterPro" id="IPR013059">
    <property type="entry name" value="Trp_tyr_transpt"/>
</dbReference>
<dbReference type="Pfam" id="PF03222">
    <property type="entry name" value="Trp_Tyr_perm"/>
    <property type="match status" value="1"/>
</dbReference>
<keyword evidence="11" id="KW-1185">Reference proteome</keyword>
<feature type="transmembrane region" description="Helical" evidence="9">
    <location>
        <begin position="309"/>
        <end position="330"/>
    </location>
</feature>
<dbReference type="PATRIC" id="fig|1806891.3.peg.584"/>
<feature type="transmembrane region" description="Helical" evidence="9">
    <location>
        <begin position="375"/>
        <end position="393"/>
    </location>
</feature>
<feature type="transmembrane region" description="Helical" evidence="9">
    <location>
        <begin position="76"/>
        <end position="101"/>
    </location>
</feature>
<keyword evidence="3" id="KW-1003">Cell membrane</keyword>
<dbReference type="GO" id="GO:0003333">
    <property type="term" value="P:amino acid transmembrane transport"/>
    <property type="evidence" value="ECO:0007669"/>
    <property type="project" value="InterPro"/>
</dbReference>
<dbReference type="STRING" id="1806891.Cs308_0593"/>
<feature type="transmembrane region" description="Helical" evidence="9">
    <location>
        <begin position="188"/>
        <end position="207"/>
    </location>
</feature>
<dbReference type="PRINTS" id="PR00166">
    <property type="entry name" value="AROAAPRMEASE"/>
</dbReference>
<feature type="transmembrane region" description="Helical" evidence="9">
    <location>
        <begin position="151"/>
        <end position="168"/>
    </location>
</feature>
<dbReference type="EMBL" id="CP014639">
    <property type="protein sequence ID" value="ANH78763.1"/>
    <property type="molecule type" value="Genomic_DNA"/>
</dbReference>
<dbReference type="PANTHER" id="PTHR32195">
    <property type="entry name" value="OS07G0662800 PROTEIN"/>
    <property type="match status" value="1"/>
</dbReference>
<feature type="transmembrane region" description="Helical" evidence="9">
    <location>
        <begin position="33"/>
        <end position="55"/>
    </location>
</feature>
<dbReference type="Gene3D" id="1.20.1740.10">
    <property type="entry name" value="Amino acid/polyamine transporter I"/>
    <property type="match status" value="1"/>
</dbReference>
<dbReference type="NCBIfam" id="TIGR00837">
    <property type="entry name" value="araaP"/>
    <property type="match status" value="1"/>
</dbReference>
<dbReference type="InterPro" id="IPR018227">
    <property type="entry name" value="Amino_acid_transport_2"/>
</dbReference>
<feature type="transmembrane region" description="Helical" evidence="9">
    <location>
        <begin position="219"/>
        <end position="241"/>
    </location>
</feature>
<evidence type="ECO:0000313" key="11">
    <source>
        <dbReference type="Proteomes" id="UP000078162"/>
    </source>
</evidence>
<evidence type="ECO:0000313" key="10">
    <source>
        <dbReference type="EMBL" id="ANH78763.1"/>
    </source>
</evidence>
<comment type="subcellular location">
    <subcellularLocation>
        <location evidence="1">Cell inner membrane</location>
        <topology evidence="1">Multi-pass membrane protein</topology>
    </subcellularLocation>
</comment>
<feature type="transmembrane region" description="Helical" evidence="9">
    <location>
        <begin position="121"/>
        <end position="139"/>
    </location>
</feature>
<evidence type="ECO:0000256" key="9">
    <source>
        <dbReference type="SAM" id="Phobius"/>
    </source>
</evidence>